<comment type="cofactor">
    <cofactor evidence="1">
        <name>Zn(2+)</name>
        <dbReference type="ChEBI" id="CHEBI:29105"/>
    </cofactor>
</comment>
<evidence type="ECO:0000313" key="7">
    <source>
        <dbReference type="Proteomes" id="UP000000263"/>
    </source>
</evidence>
<dbReference type="EMBL" id="CP000804">
    <property type="protein sequence ID" value="ABU59891.1"/>
    <property type="molecule type" value="Genomic_DNA"/>
</dbReference>
<dbReference type="AlphaFoldDB" id="A7NQP5"/>
<dbReference type="InterPro" id="IPR043795">
    <property type="entry name" value="N-alpha-Ac-DABA-like"/>
</dbReference>
<dbReference type="PANTHER" id="PTHR37326">
    <property type="entry name" value="BLL3975 PROTEIN"/>
    <property type="match status" value="1"/>
</dbReference>
<evidence type="ECO:0000313" key="6">
    <source>
        <dbReference type="EMBL" id="ABU59891.1"/>
    </source>
</evidence>
<keyword evidence="4" id="KW-0862">Zinc</keyword>
<dbReference type="Proteomes" id="UP000000263">
    <property type="component" value="Chromosome"/>
</dbReference>
<feature type="domain" description="Succinylglutamate desuccinylase/Aspartoacylase catalytic" evidence="5">
    <location>
        <begin position="47"/>
        <end position="233"/>
    </location>
</feature>
<dbReference type="GO" id="GO:0016788">
    <property type="term" value="F:hydrolase activity, acting on ester bonds"/>
    <property type="evidence" value="ECO:0007669"/>
    <property type="project" value="InterPro"/>
</dbReference>
<dbReference type="PANTHER" id="PTHR37326:SF1">
    <property type="entry name" value="BLL3975 PROTEIN"/>
    <property type="match status" value="1"/>
</dbReference>
<evidence type="ECO:0000256" key="1">
    <source>
        <dbReference type="ARBA" id="ARBA00001947"/>
    </source>
</evidence>
<sequence length="334" mass="36035">MSATQIVTMIDFEKPGKQVGQLAIPQSTNTSGWATEYLPIAVINGAPGPTALLFGGNHGDEYEGPVTLLNMAHTLEPDNLCGRVIIVPMLNRPALAAGTRLSPLDGKNMNRVFPGRADGTITEMIAHYVTTVLFPLADLVIDIHSGGRSAHFLPLVSMHHVPNHEQLRSMIDLALAWGAPYVLLYRDVGGTGLLPGEAERLGKLTLGTEMGSAAQFGVDMLSLTERGVRNVLRQARILTDQTPDPPAPAKIMAADQYDDYIMAPVSGIFEPFVEMGAWMVAGQAIGQIHSIEQPFALPTLVYARTDGMLISRRAFPLVRQGDCLATLARPFHLP</sequence>
<organism evidence="6 7">
    <name type="scientific">Roseiflexus castenholzii (strain DSM 13941 / HLO8)</name>
    <dbReference type="NCBI Taxonomy" id="383372"/>
    <lineage>
        <taxon>Bacteria</taxon>
        <taxon>Bacillati</taxon>
        <taxon>Chloroflexota</taxon>
        <taxon>Chloroflexia</taxon>
        <taxon>Chloroflexales</taxon>
        <taxon>Roseiflexineae</taxon>
        <taxon>Roseiflexaceae</taxon>
        <taxon>Roseiflexus</taxon>
    </lineage>
</organism>
<evidence type="ECO:0000259" key="5">
    <source>
        <dbReference type="Pfam" id="PF24827"/>
    </source>
</evidence>
<dbReference type="CDD" id="cd06252">
    <property type="entry name" value="M14_ASTE_ASPA-like"/>
    <property type="match status" value="1"/>
</dbReference>
<gene>
    <name evidence="6" type="ordered locus">Rcas_3854</name>
</gene>
<dbReference type="KEGG" id="rca:Rcas_3854"/>
<dbReference type="PIRSF" id="PIRSF039012">
    <property type="entry name" value="ASP"/>
    <property type="match status" value="1"/>
</dbReference>
<protein>
    <submittedName>
        <fullName evidence="6">Succinylglutamate desuccinylase/aspartoacylase</fullName>
    </submittedName>
</protein>
<dbReference type="InterPro" id="IPR053138">
    <property type="entry name" value="N-alpha-Ac-DABA_deacetylase"/>
</dbReference>
<dbReference type="InterPro" id="IPR055438">
    <property type="entry name" value="AstE_AspA_cat"/>
</dbReference>
<keyword evidence="3" id="KW-0378">Hydrolase</keyword>
<dbReference type="STRING" id="383372.Rcas_3854"/>
<dbReference type="eggNOG" id="COG3608">
    <property type="taxonomic scope" value="Bacteria"/>
</dbReference>
<dbReference type="HOGENOM" id="CLU_035605_1_0_0"/>
<dbReference type="GO" id="GO:0046872">
    <property type="term" value="F:metal ion binding"/>
    <property type="evidence" value="ECO:0007669"/>
    <property type="project" value="UniProtKB-KW"/>
</dbReference>
<evidence type="ECO:0000256" key="2">
    <source>
        <dbReference type="ARBA" id="ARBA00022723"/>
    </source>
</evidence>
<keyword evidence="7" id="KW-1185">Reference proteome</keyword>
<accession>A7NQP5</accession>
<proteinExistence type="predicted"/>
<dbReference type="RefSeq" id="WP_012122314.1">
    <property type="nucleotide sequence ID" value="NC_009767.1"/>
</dbReference>
<dbReference type="Gene3D" id="3.40.630.10">
    <property type="entry name" value="Zn peptidases"/>
    <property type="match status" value="1"/>
</dbReference>
<reference evidence="6 7" key="1">
    <citation type="submission" date="2007-08" db="EMBL/GenBank/DDBJ databases">
        <title>Complete sequence of Roseiflexus castenholzii DSM 13941.</title>
        <authorList>
            <consortium name="US DOE Joint Genome Institute"/>
            <person name="Copeland A."/>
            <person name="Lucas S."/>
            <person name="Lapidus A."/>
            <person name="Barry K."/>
            <person name="Glavina del Rio T."/>
            <person name="Dalin E."/>
            <person name="Tice H."/>
            <person name="Pitluck S."/>
            <person name="Thompson L.S."/>
            <person name="Brettin T."/>
            <person name="Bruce D."/>
            <person name="Detter J.C."/>
            <person name="Han C."/>
            <person name="Tapia R."/>
            <person name="Schmutz J."/>
            <person name="Larimer F."/>
            <person name="Land M."/>
            <person name="Hauser L."/>
            <person name="Kyrpides N."/>
            <person name="Mikhailova N."/>
            <person name="Bryant D.A."/>
            <person name="Hanada S."/>
            <person name="Tsukatani Y."/>
            <person name="Richardson P."/>
        </authorList>
    </citation>
    <scope>NUCLEOTIDE SEQUENCE [LARGE SCALE GENOMIC DNA]</scope>
    <source>
        <strain evidence="7">DSM 13941 / HLO8</strain>
    </source>
</reference>
<dbReference type="GO" id="GO:0016811">
    <property type="term" value="F:hydrolase activity, acting on carbon-nitrogen (but not peptide) bonds, in linear amides"/>
    <property type="evidence" value="ECO:0007669"/>
    <property type="project" value="InterPro"/>
</dbReference>
<dbReference type="Pfam" id="PF24827">
    <property type="entry name" value="AstE_AspA_cat"/>
    <property type="match status" value="1"/>
</dbReference>
<keyword evidence="2" id="KW-0479">Metal-binding</keyword>
<name>A7NQP5_ROSCS</name>
<dbReference type="SUPFAM" id="SSF53187">
    <property type="entry name" value="Zn-dependent exopeptidases"/>
    <property type="match status" value="1"/>
</dbReference>
<evidence type="ECO:0000256" key="3">
    <source>
        <dbReference type="ARBA" id="ARBA00022801"/>
    </source>
</evidence>
<evidence type="ECO:0000256" key="4">
    <source>
        <dbReference type="ARBA" id="ARBA00022833"/>
    </source>
</evidence>